<proteinExistence type="predicted"/>
<dbReference type="EMBL" id="CM055100">
    <property type="protein sequence ID" value="KAJ7542633.1"/>
    <property type="molecule type" value="Genomic_DNA"/>
</dbReference>
<accession>A0ACC2CKZ4</accession>
<reference evidence="2" key="1">
    <citation type="journal article" date="2024" name="Proc. Natl. Acad. Sci. U.S.A.">
        <title>Extraordinary preservation of gene collinearity over three hundred million years revealed in homosporous lycophytes.</title>
        <authorList>
            <person name="Li C."/>
            <person name="Wickell D."/>
            <person name="Kuo L.Y."/>
            <person name="Chen X."/>
            <person name="Nie B."/>
            <person name="Liao X."/>
            <person name="Peng D."/>
            <person name="Ji J."/>
            <person name="Jenkins J."/>
            <person name="Williams M."/>
            <person name="Shu S."/>
            <person name="Plott C."/>
            <person name="Barry K."/>
            <person name="Rajasekar S."/>
            <person name="Grimwood J."/>
            <person name="Han X."/>
            <person name="Sun S."/>
            <person name="Hou Z."/>
            <person name="He W."/>
            <person name="Dai G."/>
            <person name="Sun C."/>
            <person name="Schmutz J."/>
            <person name="Leebens-Mack J.H."/>
            <person name="Li F.W."/>
            <person name="Wang L."/>
        </authorList>
    </citation>
    <scope>NUCLEOTIDE SEQUENCE [LARGE SCALE GENOMIC DNA]</scope>
    <source>
        <strain evidence="2">cv. PW_Plant_1</strain>
    </source>
</reference>
<name>A0ACC2CKZ4_DIPCM</name>
<organism evidence="1 2">
    <name type="scientific">Diphasiastrum complanatum</name>
    <name type="common">Issler's clubmoss</name>
    <name type="synonym">Lycopodium complanatum</name>
    <dbReference type="NCBI Taxonomy" id="34168"/>
    <lineage>
        <taxon>Eukaryota</taxon>
        <taxon>Viridiplantae</taxon>
        <taxon>Streptophyta</taxon>
        <taxon>Embryophyta</taxon>
        <taxon>Tracheophyta</taxon>
        <taxon>Lycopodiopsida</taxon>
        <taxon>Lycopodiales</taxon>
        <taxon>Lycopodiaceae</taxon>
        <taxon>Lycopodioideae</taxon>
        <taxon>Diphasiastrum</taxon>
    </lineage>
</organism>
<sequence length="129" mass="15612">MEASYDMRLRSTRFSLHTREYKRKNFPKVFLEMIGKAKSSYDFNKQPRLALAAQRVVFRWLSVQVNTKNLEYMPPMALEWCDSANNDCMYTSSMKNSKWSTWVFKHCPWWLDFPIHQTRKKIFYTKASY</sequence>
<dbReference type="Proteomes" id="UP001162992">
    <property type="component" value="Chromosome 9"/>
</dbReference>
<gene>
    <name evidence="1" type="ORF">O6H91_09G004200</name>
</gene>
<keyword evidence="2" id="KW-1185">Reference proteome</keyword>
<evidence type="ECO:0000313" key="1">
    <source>
        <dbReference type="EMBL" id="KAJ7542633.1"/>
    </source>
</evidence>
<protein>
    <submittedName>
        <fullName evidence="1">Uncharacterized protein</fullName>
    </submittedName>
</protein>
<evidence type="ECO:0000313" key="2">
    <source>
        <dbReference type="Proteomes" id="UP001162992"/>
    </source>
</evidence>
<comment type="caution">
    <text evidence="1">The sequence shown here is derived from an EMBL/GenBank/DDBJ whole genome shotgun (WGS) entry which is preliminary data.</text>
</comment>